<dbReference type="SUPFAM" id="SSF50978">
    <property type="entry name" value="WD40 repeat-like"/>
    <property type="match status" value="1"/>
</dbReference>
<dbReference type="Pfam" id="PF14844">
    <property type="entry name" value="PH_BEACH"/>
    <property type="match status" value="1"/>
</dbReference>
<dbReference type="GeneID" id="70236758"/>
<comment type="caution">
    <text evidence="6">The sequence shown here is derived from an EMBL/GenBank/DDBJ whole genome shotgun (WGS) entry which is preliminary data.</text>
</comment>
<dbReference type="PROSITE" id="PS50294">
    <property type="entry name" value="WD_REPEATS_REGION"/>
    <property type="match status" value="1"/>
</dbReference>
<dbReference type="InterPro" id="IPR013320">
    <property type="entry name" value="ConA-like_dom_sf"/>
</dbReference>
<evidence type="ECO:0000259" key="4">
    <source>
        <dbReference type="PROSITE" id="PS50197"/>
    </source>
</evidence>
<reference evidence="6" key="1">
    <citation type="journal article" date="2021" name="Open Biol.">
        <title>Shared evolutionary footprints suggest mitochondrial oxidative damage underlies multiple complex I losses in fungi.</title>
        <authorList>
            <person name="Schikora-Tamarit M.A."/>
            <person name="Marcet-Houben M."/>
            <person name="Nosek J."/>
            <person name="Gabaldon T."/>
        </authorList>
    </citation>
    <scope>NUCLEOTIDE SEQUENCE</scope>
    <source>
        <strain evidence="6">CBS6075</strain>
    </source>
</reference>
<evidence type="ECO:0000313" key="7">
    <source>
        <dbReference type="Proteomes" id="UP000769157"/>
    </source>
</evidence>
<dbReference type="InterPro" id="IPR023362">
    <property type="entry name" value="PH-BEACH_dom"/>
</dbReference>
<evidence type="ECO:0000256" key="2">
    <source>
        <dbReference type="ARBA" id="ARBA00022737"/>
    </source>
</evidence>
<dbReference type="PANTHER" id="PTHR13743:SF123">
    <property type="entry name" value="PROTEIN FAN"/>
    <property type="match status" value="1"/>
</dbReference>
<gene>
    <name evidence="6" type="ORF">OGAPHI_004793</name>
</gene>
<dbReference type="InterPro" id="IPR015943">
    <property type="entry name" value="WD40/YVTN_repeat-like_dom_sf"/>
</dbReference>
<dbReference type="PROSITE" id="PS51783">
    <property type="entry name" value="PH_BEACH"/>
    <property type="match status" value="1"/>
</dbReference>
<dbReference type="Proteomes" id="UP000769157">
    <property type="component" value="Unassembled WGS sequence"/>
</dbReference>
<dbReference type="SUPFAM" id="SSF81837">
    <property type="entry name" value="BEACH domain"/>
    <property type="match status" value="1"/>
</dbReference>
<dbReference type="EMBL" id="JAEUBE010000352">
    <property type="protein sequence ID" value="KAH3664079.1"/>
    <property type="molecule type" value="Genomic_DNA"/>
</dbReference>
<keyword evidence="2" id="KW-0677">Repeat</keyword>
<name>A0A9P8P3N1_9ASCO</name>
<keyword evidence="7" id="KW-1185">Reference proteome</keyword>
<sequence>MSTLSERLTACIDGEYGIQSVLTTVPEDLVEVLDSLEQIPLFKEKCSGKLEQVVKSVLDSPDSTESPLILEFLIHLINASPINKIRIYSSTLCGLLIDYCSNPVNKNCALVLDLFDSIAEFGLNFQQINDIYKTSIQSPDSLISLPKLFLQNINTSKSYIFQADSKYSTQADFPVANFTIQFWFQYTHTHQLPTPSSVFYLGNHEQLLSYSLENSKLSVNTYTDIATFEAFTFNPGTKYHVVLIHKQERRRSYIDLFVNAEFIQSINIQLPASKRASKLEINGTSGIYFELINFLLVREPLRYDWVLLSYYLGPQYTGTYQNRNLQRHLSEKAKVIMKLKLEESDLDNLQTPKLIQKAIVVDLNANSSDELDGIILWNPNLILSSVYSVGGFAVGLRLIEAASSLSVLVESLEFLFLLLSNDPVSNQEFEMNAGYNILATILKTKKHILDLKVLDTILKFVGYNEKAPVDSILANGLAYRILIADFDIWKPDSRDKTSGGQMKDAFKFLLFQFSVFGQDSRYHSYNLKQLAEMRIVKRFIQALKYGLFEEDLLPLVHDSMSILLQTNPSPEAIKSLSLYVIYALEVEDDSGLQRKCGLTLLEIVMSIIQDSSLNSDSHMYKIFMKTVSTKWVLLILDDSDIKVVQIALKLLRRIMQHSEKTYKSLSDTTGLALISRLLNKWSSSHELLDTLVQISVCKTAAHHHEPIIISEFLVIANNIALESSSQELLLSYIKTLDHLSSSYKSFRYSILNDLRWIRSFLLLVLRLQNESSKVAVLYTALLGKLFAEKLSTAQTKSEPVSIDSAYQKFPLMFGCIVVPELLKSNSIGGLANPAYAKLLTRYLTSKRAYSFDPHEYTQVIETLSLAFASADAAKFKSIRKDFREVFIQVFYHAIQSYKDDPEHVPDEIKACCSGFMVDRSLFVTTTMDDGDIIIFCSLLECIGIVDQGLSSLAINCIRIYLINQPDIKPLVASLTAEGEETIILSHLFTQLPSMNDEDVRLLWTKDSILRSIIDKKFDAKGRGFQKPELKPRKQELIADLLDEYHFEVTEKVDKIYNKEVQVLKKAIEQSEAKKFHRHIQDDKDDLNYFINMFNIIKSQLPVEKYKLCDTLDSTEGPNRMRKRIVPRIDPSDVEIPIQDDSESGSSEIDDGYELLAEQLDFDVSHEDKNRKILRSLYIGDKIVEMVNVTQIHGLETLESIFIVGQTHIYLVGNYFLTSDGKIVDPKDAPKKERDSFIQHITETGPENVTFEHQTESWELAKFASISKRNFLLRDVALELFFIDGSSFLVTCISRNVRDWLYNILSSRVSARFSDTLLEDSLRLASSSGTPFGAKLFSVLGSTGSSSALNQITKKWQKGEISNFYYLILVNTMAGRTFNDLTQYPVFPFVIADYESEELDLSNPSTFRDLQKPMGAQSEKRAAQFKERYEASIDMSPDTPPFHYGTHYSSAMIVASYLIRLRPFVKSYLLLQGGKFDYADRSFHSILKAWNSASRDNTTDVRELIPEFYYLPDFLVNSNNFEFGHLQDGTKVEDVALPPWAKNDPVIFVEKMRQALESDYVSEHLHEWIDLVFGYKQRGKYAVESQNVFHHLSYQGSTDLDKIKDEHDRNVIVSTIHNFGQTPVQLFHKPHPRKINLLRLHFDYQKLFELPLSIVESSETVSKIEFNFAKKQWEGRDWMHRSARQLDIQISGRNDICVNGLIFENLNVCKITSLEVLTSDQFVVGFENGALQVFRLTSNKLSGLKNAQRVNVRQPTGTPLTNSKDLEPQAVLRGHRARIQKIEVNTFYSTILSLSLDGEVKLWDTLQNRLMRDVATDSKLVAMSNETGTVAVVDTNNVLHLYTINGMSIIDHILKDECTAITFAESNLNHCPTISHYSWSHHSILAVGFHSKIVLYELKLDNVWSIEKLRDFSMFGDFNVACLSLKLNVELNGEGGFVGRGELAAGGEKKLMIWC</sequence>
<evidence type="ECO:0000256" key="1">
    <source>
        <dbReference type="ARBA" id="ARBA00022574"/>
    </source>
</evidence>
<dbReference type="CDD" id="cd06071">
    <property type="entry name" value="Beach"/>
    <property type="match status" value="1"/>
</dbReference>
<dbReference type="InterPro" id="IPR000409">
    <property type="entry name" value="BEACH_dom"/>
</dbReference>
<dbReference type="SUPFAM" id="SSF49899">
    <property type="entry name" value="Concanavalin A-like lectins/glucanases"/>
    <property type="match status" value="1"/>
</dbReference>
<dbReference type="InterPro" id="IPR011993">
    <property type="entry name" value="PH-like_dom_sf"/>
</dbReference>
<accession>A0A9P8P3N1</accession>
<dbReference type="InterPro" id="IPR050865">
    <property type="entry name" value="BEACH_Domain"/>
</dbReference>
<dbReference type="PROSITE" id="PS50197">
    <property type="entry name" value="BEACH"/>
    <property type="match status" value="1"/>
</dbReference>
<dbReference type="SUPFAM" id="SSF50729">
    <property type="entry name" value="PH domain-like"/>
    <property type="match status" value="1"/>
</dbReference>
<dbReference type="InterPro" id="IPR001680">
    <property type="entry name" value="WD40_rpt"/>
</dbReference>
<keyword evidence="1 3" id="KW-0853">WD repeat</keyword>
<dbReference type="InterPro" id="IPR036372">
    <property type="entry name" value="BEACH_dom_sf"/>
</dbReference>
<dbReference type="PANTHER" id="PTHR13743">
    <property type="entry name" value="BEIGE/BEACH-RELATED"/>
    <property type="match status" value="1"/>
</dbReference>
<protein>
    <recommendedName>
        <fullName evidence="8">Beach-domain-containing protein</fullName>
    </recommendedName>
</protein>
<dbReference type="Gene3D" id="1.10.1540.10">
    <property type="entry name" value="BEACH domain"/>
    <property type="match status" value="1"/>
</dbReference>
<organism evidence="6 7">
    <name type="scientific">Ogataea philodendri</name>
    <dbReference type="NCBI Taxonomy" id="1378263"/>
    <lineage>
        <taxon>Eukaryota</taxon>
        <taxon>Fungi</taxon>
        <taxon>Dikarya</taxon>
        <taxon>Ascomycota</taxon>
        <taxon>Saccharomycotina</taxon>
        <taxon>Pichiomycetes</taxon>
        <taxon>Pichiales</taxon>
        <taxon>Pichiaceae</taxon>
        <taxon>Ogataea</taxon>
    </lineage>
</organism>
<dbReference type="SMART" id="SM00320">
    <property type="entry name" value="WD40"/>
    <property type="match status" value="1"/>
</dbReference>
<dbReference type="Gene3D" id="2.130.10.10">
    <property type="entry name" value="YVTN repeat-like/Quinoprotein amine dehydrogenase"/>
    <property type="match status" value="1"/>
</dbReference>
<evidence type="ECO:0000256" key="3">
    <source>
        <dbReference type="PROSITE-ProRule" id="PRU00221"/>
    </source>
</evidence>
<feature type="domain" description="BEACH" evidence="4">
    <location>
        <begin position="1340"/>
        <end position="1633"/>
    </location>
</feature>
<proteinExistence type="predicted"/>
<dbReference type="Pfam" id="PF02138">
    <property type="entry name" value="Beach"/>
    <property type="match status" value="1"/>
</dbReference>
<dbReference type="PROSITE" id="PS50082">
    <property type="entry name" value="WD_REPEATS_2"/>
    <property type="match status" value="1"/>
</dbReference>
<dbReference type="RefSeq" id="XP_046060359.1">
    <property type="nucleotide sequence ID" value="XM_046205909.1"/>
</dbReference>
<feature type="domain" description="BEACH-type PH" evidence="5">
    <location>
        <begin position="1177"/>
        <end position="1305"/>
    </location>
</feature>
<evidence type="ECO:0008006" key="8">
    <source>
        <dbReference type="Google" id="ProtNLM"/>
    </source>
</evidence>
<dbReference type="InterPro" id="IPR036322">
    <property type="entry name" value="WD40_repeat_dom_sf"/>
</dbReference>
<dbReference type="CDD" id="cd01201">
    <property type="entry name" value="PH_BEACH"/>
    <property type="match status" value="1"/>
</dbReference>
<evidence type="ECO:0000313" key="6">
    <source>
        <dbReference type="EMBL" id="KAH3664079.1"/>
    </source>
</evidence>
<evidence type="ECO:0000259" key="5">
    <source>
        <dbReference type="PROSITE" id="PS51783"/>
    </source>
</evidence>
<dbReference type="OrthoDB" id="26681at2759"/>
<dbReference type="Gene3D" id="2.30.29.30">
    <property type="entry name" value="Pleckstrin-homology domain (PH domain)/Phosphotyrosine-binding domain (PTB)"/>
    <property type="match status" value="1"/>
</dbReference>
<feature type="repeat" description="WD" evidence="3">
    <location>
        <begin position="1771"/>
        <end position="1812"/>
    </location>
</feature>
<dbReference type="FunFam" id="1.10.1540.10:FF:000002">
    <property type="entry name" value="WD repeat and FYVE domain containing 3"/>
    <property type="match status" value="1"/>
</dbReference>
<dbReference type="SMART" id="SM01026">
    <property type="entry name" value="Beach"/>
    <property type="match status" value="1"/>
</dbReference>
<reference evidence="6" key="2">
    <citation type="submission" date="2021-01" db="EMBL/GenBank/DDBJ databases">
        <authorList>
            <person name="Schikora-Tamarit M.A."/>
        </authorList>
    </citation>
    <scope>NUCLEOTIDE SEQUENCE</scope>
    <source>
        <strain evidence="6">CBS6075</strain>
    </source>
</reference>